<gene>
    <name evidence="1" type="ORF">EV138_4942</name>
</gene>
<dbReference type="AlphaFoldDB" id="A0A4R7TIJ6"/>
<reference evidence="1 2" key="1">
    <citation type="submission" date="2019-03" db="EMBL/GenBank/DDBJ databases">
        <title>Genomic Encyclopedia of Type Strains, Phase III (KMG-III): the genomes of soil and plant-associated and newly described type strains.</title>
        <authorList>
            <person name="Whitman W."/>
        </authorList>
    </citation>
    <scope>NUCLEOTIDE SEQUENCE [LARGE SCALE GENOMIC DNA]</scope>
    <source>
        <strain evidence="1 2">VKM Ac-2575</strain>
    </source>
</reference>
<evidence type="ECO:0000313" key="2">
    <source>
        <dbReference type="Proteomes" id="UP000295151"/>
    </source>
</evidence>
<dbReference type="EMBL" id="SOCE01000001">
    <property type="protein sequence ID" value="TDU91337.1"/>
    <property type="molecule type" value="Genomic_DNA"/>
</dbReference>
<keyword evidence="2" id="KW-1185">Reference proteome</keyword>
<comment type="caution">
    <text evidence="1">The sequence shown here is derived from an EMBL/GenBank/DDBJ whole genome shotgun (WGS) entry which is preliminary data.</text>
</comment>
<evidence type="ECO:0000313" key="1">
    <source>
        <dbReference type="EMBL" id="TDU91337.1"/>
    </source>
</evidence>
<organism evidence="1 2">
    <name type="scientific">Kribbella voronezhensis</name>
    <dbReference type="NCBI Taxonomy" id="2512212"/>
    <lineage>
        <taxon>Bacteria</taxon>
        <taxon>Bacillati</taxon>
        <taxon>Actinomycetota</taxon>
        <taxon>Actinomycetes</taxon>
        <taxon>Propionibacteriales</taxon>
        <taxon>Kribbellaceae</taxon>
        <taxon>Kribbella</taxon>
    </lineage>
</organism>
<name>A0A4R7TIJ6_9ACTN</name>
<accession>A0A4R7TIJ6</accession>
<dbReference type="Proteomes" id="UP000295151">
    <property type="component" value="Unassembled WGS sequence"/>
</dbReference>
<proteinExistence type="predicted"/>
<sequence length="113" mass="12017">MVDGAREVLLGLVLDAGDTFVTVATAEALLRRQDLAGFAIVAEVLGLADFQHRTYIDQAVTAVFLVFASERDRAMEACEALSLDGSAGVRQGAVVLREMLAQVGPLLFPQEPA</sequence>
<protein>
    <submittedName>
        <fullName evidence="1">Uncharacterized protein</fullName>
    </submittedName>
</protein>